<feature type="domain" description="TcaA protein NTF2-like" evidence="2">
    <location>
        <begin position="63"/>
        <end position="170"/>
    </location>
</feature>
<sequence length="507" mass="57892">MYKMLAIFMMAGMVFAGCQNEHQDLRTVDSTSMPAPSDAQTVELTGEPLLFKEEKPDDAFNQINYLIHEYQLKLAAAVNTNTFAEVEPYLLPGSSLYDEQKKLVTDLFARNVKESIVSSKVYGYTIEGDQYRIEVTEQIKIHYPDKGARLKNYNWLYTAKQADGRLKLSGIEAWDTYERDMEQRSSAVKGDGYYADELFSNYPEILEKAIRTLDLTDIRRISGSETVFEQQKALISWFRKSGEEVTIQATTVQQDPIRQYGLELDFVDGYQGTGTQMVYFQLSERRNDQGFGGHAVIDYFSDGEIDDAFASDPHAVIRYQYIRLHPKMPEYLVKVYGRAEGEEIEDRIYHAEKIELYEAGSNGRLLQTISLEPTDTRDGMNLGIQIEDMNFDGYLDLCIQSGIPAGPNTPYKYWLWNSNSSSLEANLELEEITAPEFDSYTQTVHSLIRVHAAEYSDVYYRYINGSPVLVSSVVHKYDAEKNAWQETISELVDGQMQITGQYEEADS</sequence>
<feature type="signal peptide" evidence="1">
    <location>
        <begin position="1"/>
        <end position="16"/>
    </location>
</feature>
<keyword evidence="4" id="KW-1185">Reference proteome</keyword>
<protein>
    <recommendedName>
        <fullName evidence="2">TcaA protein NTF2-like domain-containing protein</fullName>
    </recommendedName>
</protein>
<evidence type="ECO:0000313" key="3">
    <source>
        <dbReference type="EMBL" id="GLX65751.1"/>
    </source>
</evidence>
<dbReference type="InterPro" id="IPR054528">
    <property type="entry name" value="TcaA_5th"/>
</dbReference>
<proteinExistence type="predicted"/>
<name>A0ABQ6G880_9BACL</name>
<dbReference type="Pfam" id="PF22819">
    <property type="entry name" value="TcaA_5th"/>
    <property type="match status" value="1"/>
</dbReference>
<reference evidence="3 4" key="1">
    <citation type="submission" date="2023-03" db="EMBL/GenBank/DDBJ databases">
        <title>Draft genome sequence of the bacteria which degrade cell wall of Tricholomamatutake.</title>
        <authorList>
            <person name="Konishi Y."/>
            <person name="Fukuta Y."/>
            <person name="Shirasaka N."/>
        </authorList>
    </citation>
    <scope>NUCLEOTIDE SEQUENCE [LARGE SCALE GENOMIC DNA]</scope>
    <source>
        <strain evidence="4">mu1</strain>
    </source>
</reference>
<organism evidence="3 4">
    <name type="scientific">Paenibacillus glycanilyticus</name>
    <dbReference type="NCBI Taxonomy" id="126569"/>
    <lineage>
        <taxon>Bacteria</taxon>
        <taxon>Bacillati</taxon>
        <taxon>Bacillota</taxon>
        <taxon>Bacilli</taxon>
        <taxon>Bacillales</taxon>
        <taxon>Paenibacillaceae</taxon>
        <taxon>Paenibacillus</taxon>
    </lineage>
</organism>
<dbReference type="EMBL" id="BSSQ01000001">
    <property type="protein sequence ID" value="GLX65751.1"/>
    <property type="molecule type" value="Genomic_DNA"/>
</dbReference>
<gene>
    <name evidence="3" type="ORF">MU1_00950</name>
</gene>
<dbReference type="InterPro" id="IPR028994">
    <property type="entry name" value="Integrin_alpha_N"/>
</dbReference>
<dbReference type="NCBIfam" id="NF047539">
    <property type="entry name" value="XAC2610_fam"/>
    <property type="match status" value="1"/>
</dbReference>
<keyword evidence="1" id="KW-0732">Signal</keyword>
<accession>A0ABQ6G880</accession>
<dbReference type="RefSeq" id="WP_284236425.1">
    <property type="nucleotide sequence ID" value="NZ_BSSQ01000001.1"/>
</dbReference>
<dbReference type="InterPro" id="IPR058087">
    <property type="entry name" value="XAC2610_dom"/>
</dbReference>
<evidence type="ECO:0000256" key="1">
    <source>
        <dbReference type="SAM" id="SignalP"/>
    </source>
</evidence>
<dbReference type="PROSITE" id="PS51257">
    <property type="entry name" value="PROKAR_LIPOPROTEIN"/>
    <property type="match status" value="1"/>
</dbReference>
<feature type="chain" id="PRO_5045474863" description="TcaA protein NTF2-like domain-containing protein" evidence="1">
    <location>
        <begin position="17"/>
        <end position="507"/>
    </location>
</feature>
<dbReference type="Proteomes" id="UP001157114">
    <property type="component" value="Unassembled WGS sequence"/>
</dbReference>
<comment type="caution">
    <text evidence="3">The sequence shown here is derived from an EMBL/GenBank/DDBJ whole genome shotgun (WGS) entry which is preliminary data.</text>
</comment>
<evidence type="ECO:0000313" key="4">
    <source>
        <dbReference type="Proteomes" id="UP001157114"/>
    </source>
</evidence>
<evidence type="ECO:0000259" key="2">
    <source>
        <dbReference type="Pfam" id="PF22819"/>
    </source>
</evidence>
<dbReference type="SUPFAM" id="SSF69318">
    <property type="entry name" value="Integrin alpha N-terminal domain"/>
    <property type="match status" value="1"/>
</dbReference>